<organism evidence="2 3">
    <name type="scientific">Cyanidium caldarium</name>
    <name type="common">Red alga</name>
    <dbReference type="NCBI Taxonomy" id="2771"/>
    <lineage>
        <taxon>Eukaryota</taxon>
        <taxon>Rhodophyta</taxon>
        <taxon>Bangiophyceae</taxon>
        <taxon>Cyanidiales</taxon>
        <taxon>Cyanidiaceae</taxon>
        <taxon>Cyanidium</taxon>
    </lineage>
</organism>
<keyword evidence="3" id="KW-1185">Reference proteome</keyword>
<dbReference type="EMBL" id="JANCYW010000015">
    <property type="protein sequence ID" value="KAK4537918.1"/>
    <property type="molecule type" value="Genomic_DNA"/>
</dbReference>
<feature type="transmembrane region" description="Helical" evidence="1">
    <location>
        <begin position="24"/>
        <end position="42"/>
    </location>
</feature>
<dbReference type="SUPFAM" id="SSF53448">
    <property type="entry name" value="Nucleotide-diphospho-sugar transferases"/>
    <property type="match status" value="1"/>
</dbReference>
<dbReference type="InterPro" id="IPR029044">
    <property type="entry name" value="Nucleotide-diphossugar_trans"/>
</dbReference>
<dbReference type="Gene3D" id="3.90.550.10">
    <property type="entry name" value="Spore Coat Polysaccharide Biosynthesis Protein SpsA, Chain A"/>
    <property type="match status" value="1"/>
</dbReference>
<accession>A0AAV9J1K9</accession>
<sequence>MRVETPAKLTACSRCLGPRVSRRLAKVGLSALLLAALLATYMKTMQGWMVPPSWPASATGARAYPLGQPDAGPKWLRRLRQQPQCSPTSSSSSPDCVPFLCTSVEFETSNYTERMLASIHHPVAYTLVITAGDDVHTRQQAQRLQRQFPHVHFVHVDERIGVSGGWNLCMHFLAEVLDVDWGYITNNDVYFPGRSLHNTTAAFLEARRREPRLCVGRALFRNIPYKNRYSTLAVTRTLPAAWGTFDENIFPSYYEDNDVHLRSELLIDSGCRMEDIQNAERFHHGPEHADDYVSGVRDTVDVAGERDAATRASIKAVMERGIRSSARYLQKKWGCRAANLWGPCRHHRPFGRSGMTPRDWVFDAAYRRCLLTGEGAISDTCHFHHALLPRD</sequence>
<dbReference type="Proteomes" id="UP001301350">
    <property type="component" value="Unassembled WGS sequence"/>
</dbReference>
<protein>
    <submittedName>
        <fullName evidence="2">Uncharacterized protein</fullName>
    </submittedName>
</protein>
<keyword evidence="1" id="KW-0812">Transmembrane</keyword>
<keyword evidence="1" id="KW-0472">Membrane</keyword>
<dbReference type="AlphaFoldDB" id="A0AAV9J1K9"/>
<proteinExistence type="predicted"/>
<name>A0AAV9J1K9_CYACA</name>
<evidence type="ECO:0000313" key="2">
    <source>
        <dbReference type="EMBL" id="KAK4537918.1"/>
    </source>
</evidence>
<evidence type="ECO:0000256" key="1">
    <source>
        <dbReference type="SAM" id="Phobius"/>
    </source>
</evidence>
<gene>
    <name evidence="2" type="ORF">CDCA_CDCA15G3943</name>
</gene>
<reference evidence="2 3" key="1">
    <citation type="submission" date="2022-07" db="EMBL/GenBank/DDBJ databases">
        <title>Genome-wide signatures of adaptation to extreme environments.</title>
        <authorList>
            <person name="Cho C.H."/>
            <person name="Yoon H.S."/>
        </authorList>
    </citation>
    <scope>NUCLEOTIDE SEQUENCE [LARGE SCALE GENOMIC DNA]</scope>
    <source>
        <strain evidence="2 3">DBV 063 E5</strain>
    </source>
</reference>
<keyword evidence="1" id="KW-1133">Transmembrane helix</keyword>
<comment type="caution">
    <text evidence="2">The sequence shown here is derived from an EMBL/GenBank/DDBJ whole genome shotgun (WGS) entry which is preliminary data.</text>
</comment>
<evidence type="ECO:0000313" key="3">
    <source>
        <dbReference type="Proteomes" id="UP001301350"/>
    </source>
</evidence>